<evidence type="ECO:0000313" key="2">
    <source>
        <dbReference type="EMBL" id="MBW75257.1"/>
    </source>
</evidence>
<sequence>MRACAVACVTLVGLHYIPSHRSLRFWSVLQPGSARSFHESPSPFSQSPDRSSRDSVDSRFVSKVSLSILALSPQRLHPMTPGVEVICTEDYDAVTHSCDRVIYF</sequence>
<dbReference type="EMBL" id="GGFL01011079">
    <property type="protein sequence ID" value="MBW75257.1"/>
    <property type="molecule type" value="Transcribed_RNA"/>
</dbReference>
<feature type="compositionally biased region" description="Low complexity" evidence="1">
    <location>
        <begin position="40"/>
        <end position="49"/>
    </location>
</feature>
<feature type="region of interest" description="Disordered" evidence="1">
    <location>
        <begin position="36"/>
        <end position="55"/>
    </location>
</feature>
<organism evidence="2">
    <name type="scientific">Anopheles darlingi</name>
    <name type="common">Mosquito</name>
    <dbReference type="NCBI Taxonomy" id="43151"/>
    <lineage>
        <taxon>Eukaryota</taxon>
        <taxon>Metazoa</taxon>
        <taxon>Ecdysozoa</taxon>
        <taxon>Arthropoda</taxon>
        <taxon>Hexapoda</taxon>
        <taxon>Insecta</taxon>
        <taxon>Pterygota</taxon>
        <taxon>Neoptera</taxon>
        <taxon>Endopterygota</taxon>
        <taxon>Diptera</taxon>
        <taxon>Nematocera</taxon>
        <taxon>Culicoidea</taxon>
        <taxon>Culicidae</taxon>
        <taxon>Anophelinae</taxon>
        <taxon>Anopheles</taxon>
    </lineage>
</organism>
<evidence type="ECO:0000256" key="1">
    <source>
        <dbReference type="SAM" id="MobiDB-lite"/>
    </source>
</evidence>
<protein>
    <submittedName>
        <fullName evidence="2">Putative secreted protein</fullName>
    </submittedName>
</protein>
<dbReference type="AlphaFoldDB" id="A0A2M4DCG1"/>
<name>A0A2M4DCG1_ANODA</name>
<reference evidence="2" key="1">
    <citation type="submission" date="2018-01" db="EMBL/GenBank/DDBJ databases">
        <title>An insight into the sialome of Amazonian anophelines.</title>
        <authorList>
            <person name="Ribeiro J.M."/>
            <person name="Scarpassa V."/>
            <person name="Calvo E."/>
        </authorList>
    </citation>
    <scope>NUCLEOTIDE SEQUENCE</scope>
</reference>
<accession>A0A2M4DCG1</accession>
<proteinExistence type="predicted"/>